<proteinExistence type="predicted"/>
<evidence type="ECO:0000256" key="1">
    <source>
        <dbReference type="SAM" id="Phobius"/>
    </source>
</evidence>
<reference evidence="2" key="2">
    <citation type="submission" date="2020-07" db="EMBL/GenBank/DDBJ databases">
        <authorList>
            <person name="Vera ALvarez R."/>
            <person name="Arias-Moreno D.M."/>
            <person name="Jimenez-Jacinto V."/>
            <person name="Jimenez-Bremont J.F."/>
            <person name="Swaminathan K."/>
            <person name="Moose S.P."/>
            <person name="Guerrero-Gonzalez M.L."/>
            <person name="Marino-Ramirez L."/>
            <person name="Landsman D."/>
            <person name="Rodriguez-Kessler M."/>
            <person name="Delgado-Sanchez P."/>
        </authorList>
    </citation>
    <scope>NUCLEOTIDE SEQUENCE</scope>
    <source>
        <tissue evidence="2">Cladode</tissue>
    </source>
</reference>
<accession>A0A7C9CZL3</accession>
<feature type="transmembrane region" description="Helical" evidence="1">
    <location>
        <begin position="20"/>
        <end position="42"/>
    </location>
</feature>
<keyword evidence="1" id="KW-0812">Transmembrane</keyword>
<name>A0A7C9CZL3_OPUST</name>
<feature type="transmembrane region" description="Helical" evidence="1">
    <location>
        <begin position="63"/>
        <end position="89"/>
    </location>
</feature>
<protein>
    <submittedName>
        <fullName evidence="2">Uncharacterized protein</fullName>
    </submittedName>
</protein>
<keyword evidence="1" id="KW-1133">Transmembrane helix</keyword>
<organism evidence="2">
    <name type="scientific">Opuntia streptacantha</name>
    <name type="common">Prickly pear cactus</name>
    <name type="synonym">Opuntia cardona</name>
    <dbReference type="NCBI Taxonomy" id="393608"/>
    <lineage>
        <taxon>Eukaryota</taxon>
        <taxon>Viridiplantae</taxon>
        <taxon>Streptophyta</taxon>
        <taxon>Embryophyta</taxon>
        <taxon>Tracheophyta</taxon>
        <taxon>Spermatophyta</taxon>
        <taxon>Magnoliopsida</taxon>
        <taxon>eudicotyledons</taxon>
        <taxon>Gunneridae</taxon>
        <taxon>Pentapetalae</taxon>
        <taxon>Caryophyllales</taxon>
        <taxon>Cactineae</taxon>
        <taxon>Cactaceae</taxon>
        <taxon>Opuntioideae</taxon>
        <taxon>Opuntia</taxon>
    </lineage>
</organism>
<dbReference type="EMBL" id="GISG01073692">
    <property type="protein sequence ID" value="MBA4630400.1"/>
    <property type="molecule type" value="Transcribed_RNA"/>
</dbReference>
<sequence>MITLPLFLGPKTEVLSRSFAIIQAFFPLCWFLFYWMVTYTTLPRKGKTCKASLSSLNDDEDLLLVRIFALLCAFLLCCATCAYKCAIIFEFMKPLRYSDIL</sequence>
<reference evidence="2" key="1">
    <citation type="journal article" date="2013" name="J. Plant Res.">
        <title>Effect of fungi and light on seed germination of three Opuntia species from semiarid lands of central Mexico.</title>
        <authorList>
            <person name="Delgado-Sanchez P."/>
            <person name="Jimenez-Bremont J.F."/>
            <person name="Guerrero-Gonzalez Mde L."/>
            <person name="Flores J."/>
        </authorList>
    </citation>
    <scope>NUCLEOTIDE SEQUENCE</scope>
    <source>
        <tissue evidence="2">Cladode</tissue>
    </source>
</reference>
<dbReference type="AlphaFoldDB" id="A0A7C9CZL3"/>
<keyword evidence="1" id="KW-0472">Membrane</keyword>
<evidence type="ECO:0000313" key="2">
    <source>
        <dbReference type="EMBL" id="MBA4630400.1"/>
    </source>
</evidence>